<evidence type="ECO:0000256" key="4">
    <source>
        <dbReference type="ARBA" id="ARBA00022853"/>
    </source>
</evidence>
<keyword evidence="5 8" id="KW-0805">Transcription regulation</keyword>
<dbReference type="InterPro" id="IPR000286">
    <property type="entry name" value="HDACs"/>
</dbReference>
<evidence type="ECO:0000256" key="1">
    <source>
        <dbReference type="ARBA" id="ARBA00004123"/>
    </source>
</evidence>
<dbReference type="PANTHER" id="PTHR10625:SF36">
    <property type="entry name" value="HISTONE DEACETYLASE 3"/>
    <property type="match status" value="1"/>
</dbReference>
<dbReference type="PRINTS" id="PR01270">
    <property type="entry name" value="HDASUPER"/>
</dbReference>
<keyword evidence="6 8" id="KW-0804">Transcription</keyword>
<evidence type="ECO:0000256" key="2">
    <source>
        <dbReference type="ARBA" id="ARBA00022491"/>
    </source>
</evidence>
<dbReference type="Pfam" id="PF00850">
    <property type="entry name" value="Hist_deacetyl"/>
    <property type="match status" value="1"/>
</dbReference>
<feature type="domain" description="Histone deacetylase" evidence="9">
    <location>
        <begin position="36"/>
        <end position="329"/>
    </location>
</feature>
<comment type="subcellular location">
    <subcellularLocation>
        <location evidence="1 8">Nucleus</location>
    </subcellularLocation>
</comment>
<evidence type="ECO:0000256" key="7">
    <source>
        <dbReference type="ARBA" id="ARBA00023242"/>
    </source>
</evidence>
<comment type="catalytic activity">
    <reaction evidence="8">
        <text>N(6)-acetyl-L-lysyl-[histone] + H2O = L-lysyl-[histone] + acetate</text>
        <dbReference type="Rhea" id="RHEA:58196"/>
        <dbReference type="Rhea" id="RHEA-COMP:9845"/>
        <dbReference type="Rhea" id="RHEA-COMP:11338"/>
        <dbReference type="ChEBI" id="CHEBI:15377"/>
        <dbReference type="ChEBI" id="CHEBI:29969"/>
        <dbReference type="ChEBI" id="CHEBI:30089"/>
        <dbReference type="ChEBI" id="CHEBI:61930"/>
        <dbReference type="EC" id="3.5.1.98"/>
    </reaction>
</comment>
<organism evidence="10 11">
    <name type="scientific">Oikopleura dioica</name>
    <name type="common">Tunicate</name>
    <dbReference type="NCBI Taxonomy" id="34765"/>
    <lineage>
        <taxon>Eukaryota</taxon>
        <taxon>Metazoa</taxon>
        <taxon>Chordata</taxon>
        <taxon>Tunicata</taxon>
        <taxon>Appendicularia</taxon>
        <taxon>Copelata</taxon>
        <taxon>Oikopleuridae</taxon>
        <taxon>Oikopleura</taxon>
    </lineage>
</organism>
<comment type="similarity">
    <text evidence="8">Belongs to the histone deacetylase family. HD Type 1 subfamily.</text>
</comment>
<evidence type="ECO:0000256" key="5">
    <source>
        <dbReference type="ARBA" id="ARBA00023015"/>
    </source>
</evidence>
<dbReference type="PIRSF" id="PIRSF037913">
    <property type="entry name" value="His_deacetylse_1"/>
    <property type="match status" value="1"/>
</dbReference>
<dbReference type="SUPFAM" id="SSF52768">
    <property type="entry name" value="Arginase/deacetylase"/>
    <property type="match status" value="1"/>
</dbReference>
<dbReference type="InterPro" id="IPR023801">
    <property type="entry name" value="His_deacetylse_dom"/>
</dbReference>
<reference evidence="10 11" key="1">
    <citation type="submission" date="2021-04" db="EMBL/GenBank/DDBJ databases">
        <authorList>
            <person name="Bliznina A."/>
        </authorList>
    </citation>
    <scope>NUCLEOTIDE SEQUENCE [LARGE SCALE GENOMIC DNA]</scope>
</reference>
<dbReference type="Gene3D" id="3.40.800.20">
    <property type="entry name" value="Histone deacetylase domain"/>
    <property type="match status" value="1"/>
</dbReference>
<protein>
    <recommendedName>
        <fullName evidence="8">Histone deacetylase</fullName>
        <ecNumber evidence="8">3.5.1.98</ecNumber>
    </recommendedName>
</protein>
<evidence type="ECO:0000256" key="6">
    <source>
        <dbReference type="ARBA" id="ARBA00023163"/>
    </source>
</evidence>
<gene>
    <name evidence="10" type="ORF">OKIOD_LOCUS1797</name>
</gene>
<dbReference type="InterPro" id="IPR037138">
    <property type="entry name" value="His_deacetylse_dom_sf"/>
</dbReference>
<evidence type="ECO:0000259" key="9">
    <source>
        <dbReference type="Pfam" id="PF00850"/>
    </source>
</evidence>
<dbReference type="InterPro" id="IPR003084">
    <property type="entry name" value="HDAC_I/II"/>
</dbReference>
<accession>A0ABN7RPX0</accession>
<name>A0ABN7RPX0_OIKDI</name>
<dbReference type="PANTHER" id="PTHR10625">
    <property type="entry name" value="HISTONE DEACETYLASE HDAC1-RELATED"/>
    <property type="match status" value="1"/>
</dbReference>
<dbReference type="Proteomes" id="UP001158576">
    <property type="component" value="Chromosome PAR"/>
</dbReference>
<keyword evidence="4 8" id="KW-0156">Chromatin regulator</keyword>
<evidence type="ECO:0000313" key="11">
    <source>
        <dbReference type="Proteomes" id="UP001158576"/>
    </source>
</evidence>
<dbReference type="EC" id="3.5.1.98" evidence="8"/>
<keyword evidence="2" id="KW-0678">Repressor</keyword>
<keyword evidence="11" id="KW-1185">Reference proteome</keyword>
<dbReference type="InterPro" id="IPR023696">
    <property type="entry name" value="Ureohydrolase_dom_sf"/>
</dbReference>
<sequence length="468" mass="53517">MTVPSDDSGGTELPGNRVPIYYFDPVVGAFHYGPRHPMKPHRIHITHSLVLSYRLQNHMHLYKPKLATKYDMCTFHTEEYIDFLSKVTNDNCSQFSQELKQFSVGSPNGDSPVFGGMYEFCQRFCGGSLTAAQHMNQGLSDVTINWAGGLHHAKKSEASGFCYVNDICVAILELLKYHPRVMYLDIDVHHGDGVQEAFYLTDRVMTVSFHKYGRDFFPGTGDMYEIGEQQGKYYSVNVPLRDGINDETYHDVYKPIMDGIIKYYRPTALVMQCGADSLGMDRLGVFNLSIGGHGEAVNHMKSYGIPIMYLGGGGYTLRNVARCWAYETSIIAGRRVGNDIPYNDYHEFFMPDYKLQPTITSNKPDNLNKKEYIEYIKESTLQNLKRLPFAPSVQMHDVPPDLYYYDDFEDPDDTHMDESGVNIGPGQMQRRPHYHEHYDENAPDVDNSDEMRRHKTMGECYNDHLKSL</sequence>
<keyword evidence="7 8" id="KW-0539">Nucleus</keyword>
<evidence type="ECO:0000313" key="10">
    <source>
        <dbReference type="EMBL" id="CAG5082929.1"/>
    </source>
</evidence>
<keyword evidence="3 8" id="KW-0378">Hydrolase</keyword>
<dbReference type="EMBL" id="OU015568">
    <property type="protein sequence ID" value="CAG5082929.1"/>
    <property type="molecule type" value="Genomic_DNA"/>
</dbReference>
<dbReference type="PRINTS" id="PR01271">
    <property type="entry name" value="HISDACETLASE"/>
</dbReference>
<evidence type="ECO:0000256" key="3">
    <source>
        <dbReference type="ARBA" id="ARBA00022801"/>
    </source>
</evidence>
<proteinExistence type="inferred from homology"/>
<evidence type="ECO:0000256" key="8">
    <source>
        <dbReference type="PIRNR" id="PIRNR037913"/>
    </source>
</evidence>